<gene>
    <name evidence="4" type="ordered locus">Metfor_0743</name>
</gene>
<dbReference type="Gene3D" id="2.60.40.10">
    <property type="entry name" value="Immunoglobulins"/>
    <property type="match status" value="8"/>
</dbReference>
<dbReference type="SMART" id="SM00089">
    <property type="entry name" value="PKD"/>
    <property type="match status" value="8"/>
</dbReference>
<dbReference type="Pfam" id="PF18911">
    <property type="entry name" value="PKD_4"/>
    <property type="match status" value="8"/>
</dbReference>
<accession>L0HER4</accession>
<feature type="domain" description="PKD" evidence="3">
    <location>
        <begin position="643"/>
        <end position="727"/>
    </location>
</feature>
<dbReference type="eggNOG" id="arCOG02482">
    <property type="taxonomic scope" value="Archaea"/>
</dbReference>
<feature type="transmembrane region" description="Helical" evidence="2">
    <location>
        <begin position="2113"/>
        <end position="2134"/>
    </location>
</feature>
<keyword evidence="2" id="KW-0472">Membrane</keyword>
<dbReference type="EMBL" id="CP003167">
    <property type="protein sequence ID" value="AGB01803.1"/>
    <property type="molecule type" value="Genomic_DNA"/>
</dbReference>
<name>L0HER4_METFS</name>
<dbReference type="InterPro" id="IPR013783">
    <property type="entry name" value="Ig-like_fold"/>
</dbReference>
<feature type="domain" description="PKD" evidence="3">
    <location>
        <begin position="1393"/>
        <end position="1471"/>
    </location>
</feature>
<dbReference type="HOGENOM" id="CLU_231772_0_0_2"/>
<dbReference type="Gene3D" id="2.80.10.50">
    <property type="match status" value="1"/>
</dbReference>
<sequence precursor="true">MIPRLFRVAALLLCLVFMMVPAMADGGLANSPWPKYGYDLNNTGRSPFIGSQDATVKWIYPAPGNFTYSSPVIGPDGTIYIPNYGDKNLYAINPDGSVKWTYYSGGNLYYSPAIGSDGTIYFGDYTNYNLTALNPDGTRKWNFTTGGSVQASPAIGPDGTIYVPGYSSNKLYALNPDGTEKWNFTTGGGMRGGSPAIGPDGTIYIGTYADKKLWAVNPDGTEKWTFTTGGSVYNQPAIGADGTIYVTSYTDKKLWAVNPDGTEKWNFTTGYSIAAGPAVGSDGTIYIGSRYANGKFFALNSDGTQKWNFTTSAMIPEAPAIGADGTIYFGTYSTASGKTRNFYALNPDATQKWIFTLGTGLAQDIQGSPAIGSDGTVYVATKEGKLYAFNGVVDYTADQTAGKETLAVQFTGTSTVSPSSWSWDFGDGGTSTLQSPSHTYTSPGSYTVNLSIVNQTYGTTNYLRRTGYIKVYSAPTAAFTTNVTGGFYNLPVSFTDQSTNIPTAWNWSFGDGSYASSQNATHTYTAPGNFTVNLTVTNPAGSNTTSKKAYIAVSAPTIPVASFTANQTGGIPGLAVQFTDSSTLNPTAWNWSFGDATYSELRNPVHTYSSAGSYDVSLNASNSYGSNILTKTGYITIDAPAAPVANLTVSHRVGLAPLAVQFNDTSAHYPTSWSWNFGDSSSTSALKNPSHTYTSAGNYTVTLTATNAQGTSTNTSTYPVTVLAAEAPLSNFHFINIYTANDEGVRFDVPNGVFNSGGAYTYVPNTYWVMFRNAGGGTNPMRISALSSSWNAADRTTTSSQSGHFWISQSGGQQTMHNGILMIAVNGTIPDDFKVHIKSTGEIFDVGSPDITNIWQFAAPGETQRVTGVDQTFDKNDFIYGTQSWKPDSTADRPIFYGEDQTDPINQFHIMFVDLRAGTCQNTSLPDNGQLRVDYSFTNLSGRAVFNAYGWYMRSNHGTGVIMTSNNDACGYTVDPVTSPPAADFAANSTSAPVGSAVQFTDKSTNAPTSWSWDFGDGGVSSLQNPAHTYTTAGTYTVKLTATNGVGPDTVSKLSYIAITQPLPTYNDIYVAVANTAGPKYNSFSNNTYHILFQGAGQGLNALHISTDPTANYGQVTISENQSGTFYATDSGGKGYEDEIILMVAVNGTLPDDFRMTINSDGYTWTPNTASNTAPTADSIVYQSSALSQTFSGSDFRYGPQIWKPTADGLNYPIYSGQDMSNTANTFQLMFVDLNSGVLHPDSSLMNNGAVRINYSFQNLTSFAAFSVYGYCKNSNAGADMIGWTNALTSDKTMSGYSVVGTGGSVGPVAGFTANTTVAAILAPIQFTDTSTGVPTSWSWDFGDSSTSAEQNPVHAYSSAGTYTVKLTATNDKGSNTVTRSNYITVSESAGTSVASFTASVVNGVAPLTVTFTDTSTNTPTGWTWDFGDGGASSYQNPTHTYGTAGTYTVKLSATNSKGSTTHSASSLIYVANETGALPDYHNVYIRTANHDGIQWDTTNNGTYYVPSASKGSGLASLHISTDASDNTGKITETVSQDGTFYAISSDYQDDVILLVAVNGTVPDNFAVRIRTSGYTWTPVSGSAPVSGTYQSAALDQTFTKKDLFYGPQNWKPTQGDVDYPLIHGEDMNSTAYMYQLMFIDTRVGAVKNTSFVNNGAVKIQYTFTNLPDTASFGVYGWKTAKGMGFTNEINSSGYIVVSPSIGLPAVADFAANQTEGIAPFNPRFKDTSLNTPTGWAWDFDNDGVIDNTKQIPDYTYTAAGTYSVKLTATNSKGSDTKTRSGYIIVTAPKETTNAFTLTGVNATTTGSAQTIAVNASNSTTSSNIITVTNVSSTWDHLNVALAAAPADDGLGNLTGTVQSVEAVAANVTVPIESLGNPNVTLSLTMSQVPNSTAAITSTISSDPDASVWSSFTLAASSQNKEIVATAYTVNFTKTDIANSGTGGIIQSANITMAVNHTWVEDNGGKSRIVVMHRSDAGKVTFLTTEWTGLCAADGNDYFVAVSPEGLSTFVLTAYAPVTTTTSSSSSSWSYYGGSDSYTYYPPTTAIPAVTATGTATATPTATPVQTEPTKPKVRITPWPTGEVQPAPQEESIMPAVSNATGPGMKTLWKNPLFLAAEIIAAIAILTVATAGYLKKRRRDRDPLRWDEK</sequence>
<dbReference type="SUPFAM" id="SSF49299">
    <property type="entry name" value="PKD domain"/>
    <property type="match status" value="8"/>
</dbReference>
<dbReference type="KEGG" id="mfo:Metfor_0743"/>
<dbReference type="eggNOG" id="arCOG02516">
    <property type="taxonomic scope" value="Archaea"/>
</dbReference>
<evidence type="ECO:0000259" key="3">
    <source>
        <dbReference type="PROSITE" id="PS50093"/>
    </source>
</evidence>
<dbReference type="eggNOG" id="arCOG02492">
    <property type="taxonomic scope" value="Archaea"/>
</dbReference>
<dbReference type="SUPFAM" id="SSF63829">
    <property type="entry name" value="Calcium-dependent phosphotriesterase"/>
    <property type="match status" value="1"/>
</dbReference>
<dbReference type="STRING" id="593750.Metfor_0743"/>
<dbReference type="InParanoid" id="L0HER4"/>
<dbReference type="PANTHER" id="PTHR36842:SF1">
    <property type="entry name" value="PROTEIN TOLB"/>
    <property type="match status" value="1"/>
</dbReference>
<reference evidence="5" key="1">
    <citation type="submission" date="2011-12" db="EMBL/GenBank/DDBJ databases">
        <title>Complete sequence of Methanoregula formicicum SMSP.</title>
        <authorList>
            <person name="Lucas S."/>
            <person name="Han J."/>
            <person name="Lapidus A."/>
            <person name="Cheng J.-F."/>
            <person name="Goodwin L."/>
            <person name="Pitluck S."/>
            <person name="Peters L."/>
            <person name="Ovchinnikova G."/>
            <person name="Teshima H."/>
            <person name="Detter J.C."/>
            <person name="Han C."/>
            <person name="Tapia R."/>
            <person name="Land M."/>
            <person name="Hauser L."/>
            <person name="Kyrpides N."/>
            <person name="Ivanova N."/>
            <person name="Pagani I."/>
            <person name="Imachi H."/>
            <person name="Tamaki H."/>
            <person name="Sekiguchi Y."/>
            <person name="Kamagata Y."/>
            <person name="Cadillo-Quiroz H."/>
            <person name="Zinder S."/>
            <person name="Liu W.-T."/>
            <person name="Woyke T."/>
        </authorList>
    </citation>
    <scope>NUCLEOTIDE SEQUENCE [LARGE SCALE GENOMIC DNA]</scope>
    <source>
        <strain evidence="5">DSM 22288 / NBRC 105244 / SMSP</strain>
    </source>
</reference>
<keyword evidence="2" id="KW-0812">Transmembrane</keyword>
<dbReference type="eggNOG" id="arCOG06792">
    <property type="taxonomic scope" value="Archaea"/>
</dbReference>
<dbReference type="eggNOG" id="arCOG02538">
    <property type="taxonomic scope" value="Archaea"/>
</dbReference>
<evidence type="ECO:0000313" key="5">
    <source>
        <dbReference type="Proteomes" id="UP000010824"/>
    </source>
</evidence>
<evidence type="ECO:0000313" key="4">
    <source>
        <dbReference type="EMBL" id="AGB01803.1"/>
    </source>
</evidence>
<dbReference type="SMART" id="SM00564">
    <property type="entry name" value="PQQ"/>
    <property type="match status" value="8"/>
</dbReference>
<feature type="domain" description="PKD" evidence="3">
    <location>
        <begin position="391"/>
        <end position="454"/>
    </location>
</feature>
<dbReference type="InterPro" id="IPR000601">
    <property type="entry name" value="PKD_dom"/>
</dbReference>
<organism evidence="4 5">
    <name type="scientific">Methanoregula formicica (strain DSM 22288 / NBRC 105244 / SMSP)</name>
    <dbReference type="NCBI Taxonomy" id="593750"/>
    <lineage>
        <taxon>Archaea</taxon>
        <taxon>Methanobacteriati</taxon>
        <taxon>Methanobacteriota</taxon>
        <taxon>Stenosarchaea group</taxon>
        <taxon>Methanomicrobia</taxon>
        <taxon>Methanomicrobiales</taxon>
        <taxon>Methanoregulaceae</taxon>
        <taxon>Methanoregula</taxon>
    </lineage>
</organism>
<feature type="region of interest" description="Disordered" evidence="1">
    <location>
        <begin position="2059"/>
        <end position="2087"/>
    </location>
</feature>
<dbReference type="InterPro" id="IPR035986">
    <property type="entry name" value="PKD_dom_sf"/>
</dbReference>
<evidence type="ECO:0000256" key="1">
    <source>
        <dbReference type="SAM" id="MobiDB-lite"/>
    </source>
</evidence>
<dbReference type="PANTHER" id="PTHR36842">
    <property type="entry name" value="PROTEIN TOLB HOMOLOG"/>
    <property type="match status" value="1"/>
</dbReference>
<dbReference type="PROSITE" id="PS50093">
    <property type="entry name" value="PKD"/>
    <property type="match status" value="8"/>
</dbReference>
<dbReference type="Proteomes" id="UP000010824">
    <property type="component" value="Chromosome"/>
</dbReference>
<keyword evidence="5" id="KW-1185">Reference proteome</keyword>
<protein>
    <submittedName>
        <fullName evidence="4">PDK repeat-containing protein</fullName>
    </submittedName>
</protein>
<feature type="compositionally biased region" description="Low complexity" evidence="1">
    <location>
        <begin position="2059"/>
        <end position="2069"/>
    </location>
</feature>
<proteinExistence type="predicted"/>
<dbReference type="eggNOG" id="arCOG02510">
    <property type="taxonomic scope" value="Archaea"/>
</dbReference>
<dbReference type="RefSeq" id="WP_015284767.1">
    <property type="nucleotide sequence ID" value="NC_019943.1"/>
</dbReference>
<feature type="domain" description="PKD" evidence="3">
    <location>
        <begin position="1706"/>
        <end position="1791"/>
    </location>
</feature>
<dbReference type="InterPro" id="IPR018391">
    <property type="entry name" value="PQQ_b-propeller_rpt"/>
</dbReference>
<keyword evidence="2" id="KW-1133">Transmembrane helix</keyword>
<dbReference type="FunFam" id="2.60.40.10:FF:000270">
    <property type="entry name" value="Cell surface protein"/>
    <property type="match status" value="8"/>
</dbReference>
<feature type="domain" description="PKD" evidence="3">
    <location>
        <begin position="475"/>
        <end position="558"/>
    </location>
</feature>
<dbReference type="Gene3D" id="2.40.10.480">
    <property type="match status" value="3"/>
</dbReference>
<feature type="domain" description="PKD" evidence="3">
    <location>
        <begin position="559"/>
        <end position="642"/>
    </location>
</feature>
<dbReference type="InterPro" id="IPR022409">
    <property type="entry name" value="PKD/Chitinase_dom"/>
</dbReference>
<reference evidence="4 5" key="2">
    <citation type="journal article" date="2014" name="Genome Announc.">
        <title>Complete Genome Sequence of Methanoregula formicica SMSPT, a Mesophilic Hydrogenotrophic Methanogen Isolated from a Methanogenic Upflow Anaerobic Sludge Blanket Reactor.</title>
        <authorList>
            <person name="Yamamoto K."/>
            <person name="Tamaki H."/>
            <person name="Cadillo-Quiroz H."/>
            <person name="Imachi H."/>
            <person name="Kyrpides N."/>
            <person name="Woyke T."/>
            <person name="Goodwin L."/>
            <person name="Zinder S.H."/>
            <person name="Kamagata Y."/>
            <person name="Liu W.T."/>
        </authorList>
    </citation>
    <scope>NUCLEOTIDE SEQUENCE [LARGE SCALE GENOMIC DNA]</scope>
    <source>
        <strain evidence="5">DSM 22288 / NBRC 105244 / SMSP</strain>
    </source>
</reference>
<dbReference type="eggNOG" id="arCOG09475">
    <property type="taxonomic scope" value="Archaea"/>
</dbReference>
<dbReference type="CDD" id="cd00146">
    <property type="entry name" value="PKD"/>
    <property type="match status" value="8"/>
</dbReference>
<feature type="domain" description="PKD" evidence="3">
    <location>
        <begin position="981"/>
        <end position="1047"/>
    </location>
</feature>
<evidence type="ECO:0000256" key="2">
    <source>
        <dbReference type="SAM" id="Phobius"/>
    </source>
</evidence>
<feature type="domain" description="PKD" evidence="3">
    <location>
        <begin position="1308"/>
        <end position="1391"/>
    </location>
</feature>
<dbReference type="GeneID" id="87246366"/>